<dbReference type="PANTHER" id="PTHR10869:SF238">
    <property type="entry name" value="PROLYL 4-HYDROXYLASE 6-RELATED"/>
    <property type="match status" value="1"/>
</dbReference>
<dbReference type="Gene3D" id="2.60.120.620">
    <property type="entry name" value="q2cbj1_9rhob like domain"/>
    <property type="match status" value="1"/>
</dbReference>
<reference evidence="6 7" key="1">
    <citation type="submission" date="2024-11" db="EMBL/GenBank/DDBJ databases">
        <title>A near-complete genome assembly of Cinchona calisaya.</title>
        <authorList>
            <person name="Lian D.C."/>
            <person name="Zhao X.W."/>
            <person name="Wei L."/>
        </authorList>
    </citation>
    <scope>NUCLEOTIDE SEQUENCE [LARGE SCALE GENOMIC DNA]</scope>
    <source>
        <tissue evidence="6">Nenye</tissue>
    </source>
</reference>
<dbReference type="Proteomes" id="UP001630127">
    <property type="component" value="Unassembled WGS sequence"/>
</dbReference>
<protein>
    <recommendedName>
        <fullName evidence="8">Prolyl 4-hydroxylase 7</fullName>
    </recommendedName>
</protein>
<keyword evidence="3" id="KW-0408">Iron</keyword>
<dbReference type="EMBL" id="JBJUIK010000006">
    <property type="protein sequence ID" value="KAL3525994.1"/>
    <property type="molecule type" value="Genomic_DNA"/>
</dbReference>
<dbReference type="GO" id="GO:0046872">
    <property type="term" value="F:metal ion binding"/>
    <property type="evidence" value="ECO:0007669"/>
    <property type="project" value="UniProtKB-KW"/>
</dbReference>
<evidence type="ECO:0000256" key="3">
    <source>
        <dbReference type="ARBA" id="ARBA00023004"/>
    </source>
</evidence>
<comment type="caution">
    <text evidence="6">The sequence shown here is derived from an EMBL/GenBank/DDBJ whole genome shotgun (WGS) entry which is preliminary data.</text>
</comment>
<accession>A0ABD3A430</accession>
<name>A0ABD3A430_9GENT</name>
<dbReference type="GO" id="GO:0005789">
    <property type="term" value="C:endoplasmic reticulum membrane"/>
    <property type="evidence" value="ECO:0007669"/>
    <property type="project" value="UniProtKB-SubCell"/>
</dbReference>
<gene>
    <name evidence="5" type="ORF">ACH5RR_014362</name>
    <name evidence="6" type="ORF">ACH5RR_014366</name>
</gene>
<dbReference type="EMBL" id="JBJUIK010000006">
    <property type="protein sequence ID" value="KAL3525990.1"/>
    <property type="molecule type" value="Genomic_DNA"/>
</dbReference>
<evidence type="ECO:0008006" key="8">
    <source>
        <dbReference type="Google" id="ProtNLM"/>
    </source>
</evidence>
<feature type="signal peptide" evidence="4">
    <location>
        <begin position="1"/>
        <end position="24"/>
    </location>
</feature>
<evidence type="ECO:0000256" key="1">
    <source>
        <dbReference type="ARBA" id="ARBA00004586"/>
    </source>
</evidence>
<evidence type="ECO:0000313" key="7">
    <source>
        <dbReference type="Proteomes" id="UP001630127"/>
    </source>
</evidence>
<evidence type="ECO:0000313" key="6">
    <source>
        <dbReference type="EMBL" id="KAL3525994.1"/>
    </source>
</evidence>
<evidence type="ECO:0000313" key="5">
    <source>
        <dbReference type="EMBL" id="KAL3525990.1"/>
    </source>
</evidence>
<dbReference type="PANTHER" id="PTHR10869">
    <property type="entry name" value="PROLYL 4-HYDROXYLASE ALPHA SUBUNIT"/>
    <property type="match status" value="1"/>
</dbReference>
<comment type="subcellular location">
    <subcellularLocation>
        <location evidence="1">Endoplasmic reticulum membrane</location>
    </subcellularLocation>
</comment>
<keyword evidence="7" id="KW-1185">Reference proteome</keyword>
<proteinExistence type="predicted"/>
<evidence type="ECO:0000256" key="4">
    <source>
        <dbReference type="SAM" id="SignalP"/>
    </source>
</evidence>
<sequence>MDSRVIVFMLCMLWIVSDLPVSAGKKTKGLVASSAPIDPTRVTQISWMPRAFLYRGFLTIEECDHLITLAKTKLEKSMVADNESGKSIESEVRTSSGMFLRKHQELFVSRKEEKKKTLG</sequence>
<dbReference type="AlphaFoldDB" id="A0ABD3A430"/>
<feature type="chain" id="PRO_5044724639" description="Prolyl 4-hydroxylase 7" evidence="4">
    <location>
        <begin position="25"/>
        <end position="119"/>
    </location>
</feature>
<organism evidence="6 7">
    <name type="scientific">Cinchona calisaya</name>
    <dbReference type="NCBI Taxonomy" id="153742"/>
    <lineage>
        <taxon>Eukaryota</taxon>
        <taxon>Viridiplantae</taxon>
        <taxon>Streptophyta</taxon>
        <taxon>Embryophyta</taxon>
        <taxon>Tracheophyta</taxon>
        <taxon>Spermatophyta</taxon>
        <taxon>Magnoliopsida</taxon>
        <taxon>eudicotyledons</taxon>
        <taxon>Gunneridae</taxon>
        <taxon>Pentapetalae</taxon>
        <taxon>asterids</taxon>
        <taxon>lamiids</taxon>
        <taxon>Gentianales</taxon>
        <taxon>Rubiaceae</taxon>
        <taxon>Cinchonoideae</taxon>
        <taxon>Cinchoneae</taxon>
        <taxon>Cinchona</taxon>
    </lineage>
</organism>
<evidence type="ECO:0000256" key="2">
    <source>
        <dbReference type="ARBA" id="ARBA00022723"/>
    </source>
</evidence>
<keyword evidence="4" id="KW-0732">Signal</keyword>
<keyword evidence="2" id="KW-0479">Metal-binding</keyword>
<dbReference type="InterPro" id="IPR045054">
    <property type="entry name" value="P4HA-like"/>
</dbReference>